<name>A0A977KLS1_9CAUD</name>
<protein>
    <submittedName>
        <fullName evidence="1">Uncharacterized protein</fullName>
    </submittedName>
</protein>
<reference evidence="1" key="1">
    <citation type="submission" date="2022-08" db="EMBL/GenBank/DDBJ databases">
        <authorList>
            <person name="Abuwarda M.A."/>
            <person name="Alvarez A."/>
            <person name="Batteikh M."/>
            <person name="Baughman A.P."/>
            <person name="Chavez V."/>
            <person name="Cheng C."/>
            <person name="Cosentino E.J."/>
            <person name="Di Blasi D.L."/>
            <person name="Dooley N.L."/>
            <person name="Empson B.M."/>
            <person name="Erfanian K."/>
            <person name="Esparza P.D."/>
            <person name="Fleming H.S."/>
            <person name="Ghannam M.S."/>
            <person name="Gibbons A.C."/>
            <person name="Gonzalez C."/>
            <person name="Huq N.E."/>
            <person name="Jin K."/>
            <person name="Kamarzar M."/>
            <person name="Khaine A."/>
            <person name="Krug K.R."/>
            <person name="Lee A."/>
            <person name="Liao S."/>
            <person name="Light I."/>
            <person name="Ma Y."/>
            <person name="Magaling J.M."/>
            <person name="McLinden K.C."/>
            <person name="Melkote A."/>
            <person name="Montoya Serpas C.A."/>
            <person name="Niazmandi K."/>
            <person name="Ostroske E.C."/>
            <person name="Paek B.H."/>
            <person name="Rajiv S."/>
            <person name="Santos C.E."/>
            <person name="Semaan S.A."/>
            <person name="Senthilvelan J."/>
            <person name="Sheppy T.E."/>
            <person name="Stephenson J.C."/>
            <person name="Tenney M.E."/>
            <person name="Teoh N."/>
            <person name="Thorp J.P."/>
            <person name="Turon Font G."/>
            <person name="Uvarov E.V."/>
            <person name="Verpukhovskiy P."/>
            <person name="Wang J."/>
            <person name="Whang A.Y."/>
            <person name="Wright N.E."/>
            <person name="Wu M."/>
            <person name="Zhuang C."/>
            <person name="Bruns J.A."/>
            <person name="Chai A.E."/>
            <person name="Parikh H."/>
            <person name="Zorawik M."/>
            <person name="Garza D.R."/>
            <person name="Ngo R.T."/>
            <person name="Reddi K."/>
            <person name="Garcia-Vedrenne A.E."/>
            <person name="Freise A.C."/>
            <person name="Balish M.F."/>
            <person name="Garlena R.A."/>
            <person name="Russell D.A."/>
            <person name="Jacobs-Sera D."/>
            <person name="Hatfull G.F."/>
        </authorList>
    </citation>
    <scope>NUCLEOTIDE SEQUENCE</scope>
</reference>
<accession>A0A977KLS1</accession>
<evidence type="ECO:0000313" key="1">
    <source>
        <dbReference type="EMBL" id="UXE03804.1"/>
    </source>
</evidence>
<dbReference type="EMBL" id="OP297535">
    <property type="protein sequence ID" value="UXE03804.1"/>
    <property type="molecule type" value="Genomic_DNA"/>
</dbReference>
<gene>
    <name evidence="1" type="primary">81</name>
    <name evidence="1" type="ORF">SEA_OBLADI_81</name>
</gene>
<dbReference type="Proteomes" id="UP001064297">
    <property type="component" value="Segment"/>
</dbReference>
<proteinExistence type="predicted"/>
<evidence type="ECO:0000313" key="2">
    <source>
        <dbReference type="Proteomes" id="UP001064297"/>
    </source>
</evidence>
<organism evidence="1 2">
    <name type="scientific">Gordonia phage ObLaDi</name>
    <dbReference type="NCBI Taxonomy" id="2978487"/>
    <lineage>
        <taxon>Viruses</taxon>
        <taxon>Duplodnaviria</taxon>
        <taxon>Heunggongvirae</taxon>
        <taxon>Uroviricota</taxon>
        <taxon>Caudoviricetes</taxon>
        <taxon>Kruegerviridae</taxon>
        <taxon>Cafassovirus</taxon>
        <taxon>Cafassovirus obladi</taxon>
    </lineage>
</organism>
<keyword evidence="2" id="KW-1185">Reference proteome</keyword>
<sequence>MTGPVTVNGVEITRTLRGNQVYGDPLRTAHGPAIDLVEEPDDPANPHAWISLDIPMLSVLRATLPVPIATKLSIPEAQALRDRLDAFLDQRDPDRIGQHRVDMWQAKCTGCGYIETEYGDYSGWGDPAGAVEQVVDGDWFQREVVTKVIPADDSYPYERKVYRTVELLCLECVAKSKCEVCDEADVYPVDGHLVCEDHEGHDFE</sequence>